<organism evidence="3 4">
    <name type="scientific">Desulfonatronospira thiodismutans ASO3-1</name>
    <dbReference type="NCBI Taxonomy" id="555779"/>
    <lineage>
        <taxon>Bacteria</taxon>
        <taxon>Pseudomonadati</taxon>
        <taxon>Thermodesulfobacteriota</taxon>
        <taxon>Desulfovibrionia</taxon>
        <taxon>Desulfovibrionales</taxon>
        <taxon>Desulfonatronovibrionaceae</taxon>
        <taxon>Desulfonatronospira</taxon>
    </lineage>
</organism>
<gene>
    <name evidence="3" type="ORF">Dthio_PD1478</name>
</gene>
<dbReference type="PANTHER" id="PTHR33055:SF3">
    <property type="entry name" value="PUTATIVE TRANSPOSASE FOR IS117-RELATED"/>
    <property type="match status" value="1"/>
</dbReference>
<feature type="domain" description="Transposase IS116/IS110/IS902 C-terminal" evidence="2">
    <location>
        <begin position="217"/>
        <end position="288"/>
    </location>
</feature>
<dbReference type="eggNOG" id="COG3547">
    <property type="taxonomic scope" value="Bacteria"/>
</dbReference>
<dbReference type="EMBL" id="ACJN02000003">
    <property type="protein sequence ID" value="EFI34136.1"/>
    <property type="molecule type" value="Genomic_DNA"/>
</dbReference>
<dbReference type="Proteomes" id="UP000005496">
    <property type="component" value="Unassembled WGS sequence"/>
</dbReference>
<dbReference type="NCBIfam" id="NF033542">
    <property type="entry name" value="transpos_IS110"/>
    <property type="match status" value="1"/>
</dbReference>
<protein>
    <submittedName>
        <fullName evidence="3">Transposase IS116/IS110/IS902 family protein</fullName>
    </submittedName>
</protein>
<reference evidence="3" key="1">
    <citation type="submission" date="2010-05" db="EMBL/GenBank/DDBJ databases">
        <title>The draft genome of Desulfonatronospira thiodismutans ASO3-1.</title>
        <authorList>
            <consortium name="US DOE Joint Genome Institute (JGI-PGF)"/>
            <person name="Lucas S."/>
            <person name="Copeland A."/>
            <person name="Lapidus A."/>
            <person name="Cheng J.-F."/>
            <person name="Bruce D."/>
            <person name="Goodwin L."/>
            <person name="Pitluck S."/>
            <person name="Chertkov O."/>
            <person name="Brettin T."/>
            <person name="Detter J.C."/>
            <person name="Han C."/>
            <person name="Land M.L."/>
            <person name="Hauser L."/>
            <person name="Kyrpides N."/>
            <person name="Mikhailova N."/>
            <person name="Muyzer G."/>
            <person name="Woyke T."/>
        </authorList>
    </citation>
    <scope>NUCLEOTIDE SEQUENCE [LARGE SCALE GENOMIC DNA]</scope>
    <source>
        <strain evidence="3">ASO3-1</strain>
    </source>
</reference>
<evidence type="ECO:0000313" key="4">
    <source>
        <dbReference type="Proteomes" id="UP000005496"/>
    </source>
</evidence>
<sequence length="353" mass="39854">MSTNVANFTIGVDLGDRQNVVCVLDASGEVVKIFKVSNTKKAMHKSFEKYSGSLVAIETGTHSGWVSRLLEELGCEVLVGNTRKLRAIWQDPVKTDYRDAEMLARIARVDPKLLEPIQHRSEQSQEDLVLIQSRDMLVKSRSSLINHVRGIVKSFGERIPSCSAPSFHKKAYEHVPERLKFALFPLIEQIESLTKRIREYEQKIAEVSQKSYPETDVLRQVPGVGPITALAFILTLEDSSRFHKSRDVGPFLGMVPKRDQSGDMDKQLRITKCGNKDLRRLLINAAHYILGPFGPDSELKRHGERISQRGGKISKKRAIVAVARKLAVLLHRLWVTGEEYDPFYNQSVVRQAA</sequence>
<dbReference type="AlphaFoldDB" id="D6STX0"/>
<dbReference type="GO" id="GO:0006313">
    <property type="term" value="P:DNA transposition"/>
    <property type="evidence" value="ECO:0007669"/>
    <property type="project" value="InterPro"/>
</dbReference>
<name>D6STX0_9BACT</name>
<dbReference type="GO" id="GO:0004803">
    <property type="term" value="F:transposase activity"/>
    <property type="evidence" value="ECO:0007669"/>
    <property type="project" value="InterPro"/>
</dbReference>
<dbReference type="InterPro" id="IPR002525">
    <property type="entry name" value="Transp_IS110-like_N"/>
</dbReference>
<accession>D6STX0</accession>
<dbReference type="Pfam" id="PF02371">
    <property type="entry name" value="Transposase_20"/>
    <property type="match status" value="1"/>
</dbReference>
<evidence type="ECO:0000313" key="3">
    <source>
        <dbReference type="EMBL" id="EFI34136.1"/>
    </source>
</evidence>
<comment type="caution">
    <text evidence="3">The sequence shown here is derived from an EMBL/GenBank/DDBJ whole genome shotgun (WGS) entry which is preliminary data.</text>
</comment>
<evidence type="ECO:0000259" key="1">
    <source>
        <dbReference type="Pfam" id="PF01548"/>
    </source>
</evidence>
<dbReference type="InterPro" id="IPR003346">
    <property type="entry name" value="Transposase_20"/>
</dbReference>
<dbReference type="OrthoDB" id="5429596at2"/>
<keyword evidence="4" id="KW-1185">Reference proteome</keyword>
<dbReference type="PANTHER" id="PTHR33055">
    <property type="entry name" value="TRANSPOSASE FOR INSERTION SEQUENCE ELEMENT IS1111A"/>
    <property type="match status" value="1"/>
</dbReference>
<feature type="domain" description="Transposase IS110-like N-terminal" evidence="1">
    <location>
        <begin position="10"/>
        <end position="154"/>
    </location>
</feature>
<dbReference type="Pfam" id="PF01548">
    <property type="entry name" value="DEDD_Tnp_IS110"/>
    <property type="match status" value="1"/>
</dbReference>
<proteinExistence type="predicted"/>
<dbReference type="InterPro" id="IPR047650">
    <property type="entry name" value="Transpos_IS110"/>
</dbReference>
<evidence type="ECO:0000259" key="2">
    <source>
        <dbReference type="Pfam" id="PF02371"/>
    </source>
</evidence>
<dbReference type="RefSeq" id="WP_008871485.1">
    <property type="nucleotide sequence ID" value="NZ_ACJN02000003.1"/>
</dbReference>
<dbReference type="GO" id="GO:0003677">
    <property type="term" value="F:DNA binding"/>
    <property type="evidence" value="ECO:0007669"/>
    <property type="project" value="InterPro"/>
</dbReference>